<dbReference type="GO" id="GO:0004439">
    <property type="term" value="F:phosphatidylinositol-4,5-bisphosphate 5-phosphatase activity"/>
    <property type="evidence" value="ECO:0007669"/>
    <property type="project" value="TreeGrafter"/>
</dbReference>
<feature type="compositionally biased region" description="Pro residues" evidence="1">
    <location>
        <begin position="248"/>
        <end position="257"/>
    </location>
</feature>
<feature type="compositionally biased region" description="Low complexity" evidence="1">
    <location>
        <begin position="268"/>
        <end position="286"/>
    </location>
</feature>
<dbReference type="FunFam" id="3.60.10.10:FF:000036">
    <property type="entry name" value="Inositol polyphosphate phosphatase, putative"/>
    <property type="match status" value="1"/>
</dbReference>
<dbReference type="GO" id="GO:0046856">
    <property type="term" value="P:phosphatidylinositol dephosphorylation"/>
    <property type="evidence" value="ECO:0007669"/>
    <property type="project" value="InterPro"/>
</dbReference>
<dbReference type="PANTHER" id="PTHR11200:SF240">
    <property type="entry name" value="INOSITOL POLYPHOSPHATE 5-PHOSPHATASE C9G1.10C-RELATED"/>
    <property type="match status" value="1"/>
</dbReference>
<dbReference type="InterPro" id="IPR000300">
    <property type="entry name" value="IPPc"/>
</dbReference>
<dbReference type="Gene3D" id="3.60.10.10">
    <property type="entry name" value="Endonuclease/exonuclease/phosphatase"/>
    <property type="match status" value="1"/>
</dbReference>
<dbReference type="InterPro" id="IPR011047">
    <property type="entry name" value="Quinoprotein_ADH-like_sf"/>
</dbReference>
<feature type="compositionally biased region" description="Polar residues" evidence="1">
    <location>
        <begin position="457"/>
        <end position="466"/>
    </location>
</feature>
<feature type="compositionally biased region" description="Polar residues" evidence="1">
    <location>
        <begin position="42"/>
        <end position="52"/>
    </location>
</feature>
<organism evidence="3 4">
    <name type="scientific">Coccidioides posadasii RMSCC 3488</name>
    <dbReference type="NCBI Taxonomy" id="454284"/>
    <lineage>
        <taxon>Eukaryota</taxon>
        <taxon>Fungi</taxon>
        <taxon>Dikarya</taxon>
        <taxon>Ascomycota</taxon>
        <taxon>Pezizomycotina</taxon>
        <taxon>Eurotiomycetes</taxon>
        <taxon>Eurotiomycetidae</taxon>
        <taxon>Onygenales</taxon>
        <taxon>Onygenaceae</taxon>
        <taxon>Coccidioides</taxon>
    </lineage>
</organism>
<evidence type="ECO:0000313" key="3">
    <source>
        <dbReference type="EMBL" id="KMM67449.1"/>
    </source>
</evidence>
<feature type="domain" description="Inositol polyphosphate-related phosphatase" evidence="2">
    <location>
        <begin position="836"/>
        <end position="1173"/>
    </location>
</feature>
<dbReference type="PANTHER" id="PTHR11200">
    <property type="entry name" value="INOSITOL 5-PHOSPHATASE"/>
    <property type="match status" value="1"/>
</dbReference>
<feature type="compositionally biased region" description="Basic and acidic residues" evidence="1">
    <location>
        <begin position="181"/>
        <end position="194"/>
    </location>
</feature>
<gene>
    <name evidence="3" type="ORF">CPAG_03783</name>
</gene>
<proteinExistence type="predicted"/>
<dbReference type="Gene3D" id="2.130.10.10">
    <property type="entry name" value="YVTN repeat-like/Quinoprotein amine dehydrogenase"/>
    <property type="match status" value="1"/>
</dbReference>
<dbReference type="InterPro" id="IPR036691">
    <property type="entry name" value="Endo/exonu/phosph_ase_sf"/>
</dbReference>
<dbReference type="SUPFAM" id="SSF50998">
    <property type="entry name" value="Quinoprotein alcohol dehydrogenase-like"/>
    <property type="match status" value="1"/>
</dbReference>
<feature type="compositionally biased region" description="Pro residues" evidence="1">
    <location>
        <begin position="446"/>
        <end position="455"/>
    </location>
</feature>
<feature type="region of interest" description="Disordered" evidence="1">
    <location>
        <begin position="436"/>
        <end position="499"/>
    </location>
</feature>
<evidence type="ECO:0000256" key="1">
    <source>
        <dbReference type="SAM" id="MobiDB-lite"/>
    </source>
</evidence>
<dbReference type="VEuPathDB" id="FungiDB:CPAG_03783"/>
<sequence>MDRKEPEDTEQESIRPVSSLLSHFENLAQSKRDRKAPDARDASSSLLKTPASNDDIPLGRASLDLPRPEPPWVPSRPGRQNTVAAPLQPAQTGDSPSRRRFGRPLSMHFHSTSPRGPTLTVESPRSPPSNGVTSPRRSFFHISRNDRDLHGTSPPMQRSPNRSPIRPKPSLLDSPGIVVSDGRRSADRDEDVSKGPKSFSQPPPVNRAEKPKIPAKKPGIVGSLDTHANSFLVSSQRTSFEDRVSPFSTPPSSPEKSPPLSAARGRGSNLLSSSPSSLDSPSNQPRLEPRSSPRPLGGHIRETSPSTQTKPKPIPNRDTKPPPPPPPVKKGGTFPRSARPIQTLAEKLATSDEPEDRPGLPPRSKSPSSRRAPLPRPIPHSSPDSSSHPSPLSVSPQLQEGGHIQSLRVLNGQSTVKFPPPPPPRRDSNLSIRISSEGHHSTPQTPMSPVPPRLPTIPSNASSKLHISSVPREEVAEPRSLSDEASIPRMDYPDASHTNRRAPVFRTGTRGIHTKHDTRIFDVCGSYACSTGFFTKVWNLVTGEQILNLSHGESVKGLSIAFKPGRTVDEEGKAVWIGLNTGEICEVDITTQAIISSRFSPSRREVIKMYRYRKELWTLDDDGKLLVWPPDESGSPNLQYSYNHPYDRVPKGPTFSMVVDGILWYATGKEIRLYRPSKDDDSFQVLRSPLGKVHSGDVTSGTACTKRGVVYLGHADGKVTMYSSRDFTCLGTVNVSVYKISSLAMVGDYLWAGYKTGMIYVYDISTDPWTVKKDWEAHHHGVCGMLLDHSSIWTVNRLQVVSLGVDNYIRAWDGMLEDDWLEAKMQGRDVEYCEFREITAAVLTWNAGAAVPGNLPNSNFIGDAIHPENPPDILVFGFQELVDLENKKITAKSLLKGSKKKDHDMEHVSRRYRVWRDHLAMCIREFMPLDTTYVLLHTASLIGLFTCVFVKQDERQRITNISAAEVKRGMGGLHGNKGALILRFILDDTSVCFVNCHLAAGQTQTAHRNNDIAAIMESESLPMEPSSSARIDRFVGGGDGSMILDHEICILNGDLNYRIDSIPRNTVLEAIKANNLPKLLDRDQLLASKRKNPGFRLRSFNEAPITFAPTYKYDVGTDNYDSSEKKRSPAWCDRLLYRGVGRIKQLQYRRHEVRVSDHRPVSGLFKMRIKTISPKQRTAVWEVCQAEFLKEKRRLATEASIDYLVRVLGADPKEAESLISSPRT</sequence>
<evidence type="ECO:0000313" key="4">
    <source>
        <dbReference type="Proteomes" id="UP000054567"/>
    </source>
</evidence>
<dbReference type="SUPFAM" id="SSF56219">
    <property type="entry name" value="DNase I-like"/>
    <property type="match status" value="1"/>
</dbReference>
<dbReference type="EMBL" id="DS268110">
    <property type="protein sequence ID" value="KMM67449.1"/>
    <property type="molecule type" value="Genomic_DNA"/>
</dbReference>
<feature type="compositionally biased region" description="Polar residues" evidence="1">
    <location>
        <begin position="109"/>
        <end position="136"/>
    </location>
</feature>
<feature type="region of interest" description="Disordered" evidence="1">
    <location>
        <begin position="26"/>
        <end position="405"/>
    </location>
</feature>
<name>A0A0J6FEX8_COCPO</name>
<feature type="region of interest" description="Disordered" evidence="1">
    <location>
        <begin position="1"/>
        <end position="20"/>
    </location>
</feature>
<dbReference type="InterPro" id="IPR015943">
    <property type="entry name" value="WD40/YVTN_repeat-like_dom_sf"/>
</dbReference>
<protein>
    <submittedName>
        <fullName evidence="3">Type I inositol-1,4,5-trisphosphate 5-phosphatase CVP2</fullName>
    </submittedName>
</protein>
<accession>A0A0J6FEX8</accession>
<reference evidence="3 4" key="1">
    <citation type="submission" date="2007-06" db="EMBL/GenBank/DDBJ databases">
        <title>The Genome Sequence of Coccidioides posadasii RMSCC_3488.</title>
        <authorList>
            <consortium name="Coccidioides Genome Resources Consortium"/>
            <consortium name="The Broad Institute Genome Sequencing Platform"/>
            <person name="Henn M.R."/>
            <person name="Sykes S."/>
            <person name="Young S."/>
            <person name="Jaffe D."/>
            <person name="Berlin A."/>
            <person name="Alvarez P."/>
            <person name="Butler J."/>
            <person name="Gnerre S."/>
            <person name="Grabherr M."/>
            <person name="Mauceli E."/>
            <person name="Brockman W."/>
            <person name="Kodira C."/>
            <person name="Alvarado L."/>
            <person name="Zeng Q."/>
            <person name="Crawford M."/>
            <person name="Antoine C."/>
            <person name="Devon K."/>
            <person name="Galgiani J."/>
            <person name="Orsborn K."/>
            <person name="Lewis M.L."/>
            <person name="Nusbaum C."/>
            <person name="Galagan J."/>
            <person name="Birren B."/>
        </authorList>
    </citation>
    <scope>NUCLEOTIDE SEQUENCE [LARGE SCALE GENOMIC DNA]</scope>
    <source>
        <strain evidence="3 4">RMSCC 3488</strain>
    </source>
</reference>
<dbReference type="AlphaFoldDB" id="A0A0J6FEX8"/>
<dbReference type="Pfam" id="PF22669">
    <property type="entry name" value="Exo_endo_phos2"/>
    <property type="match status" value="1"/>
</dbReference>
<evidence type="ECO:0000259" key="2">
    <source>
        <dbReference type="SMART" id="SM00128"/>
    </source>
</evidence>
<feature type="compositionally biased region" description="Low complexity" evidence="1">
    <location>
        <begin position="381"/>
        <end position="396"/>
    </location>
</feature>
<dbReference type="SMART" id="SM00128">
    <property type="entry name" value="IPPc"/>
    <property type="match status" value="1"/>
</dbReference>
<dbReference type="InterPro" id="IPR046985">
    <property type="entry name" value="IP5"/>
</dbReference>
<reference evidence="4" key="3">
    <citation type="journal article" date="2010" name="Genome Res.">
        <title>Population genomic sequencing of Coccidioides fungi reveals recent hybridization and transposon control.</title>
        <authorList>
            <person name="Neafsey D.E."/>
            <person name="Barker B.M."/>
            <person name="Sharpton T.J."/>
            <person name="Stajich J.E."/>
            <person name="Park D.J."/>
            <person name="Whiston E."/>
            <person name="Hung C.-Y."/>
            <person name="McMahan C."/>
            <person name="White J."/>
            <person name="Sykes S."/>
            <person name="Heiman D."/>
            <person name="Young S."/>
            <person name="Zeng Q."/>
            <person name="Abouelleil A."/>
            <person name="Aftuck L."/>
            <person name="Bessette D."/>
            <person name="Brown A."/>
            <person name="FitzGerald M."/>
            <person name="Lui A."/>
            <person name="Macdonald J.P."/>
            <person name="Priest M."/>
            <person name="Orbach M.J."/>
            <person name="Galgiani J.N."/>
            <person name="Kirkland T.N."/>
            <person name="Cole G.T."/>
            <person name="Birren B.W."/>
            <person name="Henn M.R."/>
            <person name="Taylor J.W."/>
            <person name="Rounsley S.D."/>
        </authorList>
    </citation>
    <scope>NUCLEOTIDE SEQUENCE [LARGE SCALE GENOMIC DNA]</scope>
    <source>
        <strain evidence="4">RMSCC 3488</strain>
    </source>
</reference>
<feature type="compositionally biased region" description="Low complexity" evidence="1">
    <location>
        <begin position="362"/>
        <end position="372"/>
    </location>
</feature>
<dbReference type="OrthoDB" id="2248459at2759"/>
<dbReference type="Proteomes" id="UP000054567">
    <property type="component" value="Unassembled WGS sequence"/>
</dbReference>
<reference evidence="4" key="2">
    <citation type="journal article" date="2009" name="Genome Res.">
        <title>Comparative genomic analyses of the human fungal pathogens Coccidioides and their relatives.</title>
        <authorList>
            <person name="Sharpton T.J."/>
            <person name="Stajich J.E."/>
            <person name="Rounsley S.D."/>
            <person name="Gardner M.J."/>
            <person name="Wortman J.R."/>
            <person name="Jordar V.S."/>
            <person name="Maiti R."/>
            <person name="Kodira C.D."/>
            <person name="Neafsey D.E."/>
            <person name="Zeng Q."/>
            <person name="Hung C.-Y."/>
            <person name="McMahan C."/>
            <person name="Muszewska A."/>
            <person name="Grynberg M."/>
            <person name="Mandel M.A."/>
            <person name="Kellner E.M."/>
            <person name="Barker B.M."/>
            <person name="Galgiani J.N."/>
            <person name="Orbach M.J."/>
            <person name="Kirkland T.N."/>
            <person name="Cole G.T."/>
            <person name="Henn M.R."/>
            <person name="Birren B.W."/>
            <person name="Taylor J.W."/>
        </authorList>
    </citation>
    <scope>NUCLEOTIDE SEQUENCE [LARGE SCALE GENOMIC DNA]</scope>
    <source>
        <strain evidence="4">RMSCC 3488</strain>
    </source>
</reference>
<feature type="compositionally biased region" description="Polar residues" evidence="1">
    <location>
        <begin position="226"/>
        <end position="238"/>
    </location>
</feature>
<feature type="compositionally biased region" description="Basic and acidic residues" evidence="1">
    <location>
        <begin position="471"/>
        <end position="482"/>
    </location>
</feature>